<proteinExistence type="inferred from homology"/>
<evidence type="ECO:0008006" key="12">
    <source>
        <dbReference type="Google" id="ProtNLM"/>
    </source>
</evidence>
<evidence type="ECO:0000256" key="1">
    <source>
        <dbReference type="ARBA" id="ARBA00004128"/>
    </source>
</evidence>
<keyword evidence="7 10" id="KW-0472">Membrane</keyword>
<name>A0A2C9UTD0_MANES</name>
<evidence type="ECO:0000256" key="10">
    <source>
        <dbReference type="SAM" id="Phobius"/>
    </source>
</evidence>
<comment type="catalytic activity">
    <reaction evidence="8">
        <text>Fe(2+)(in) = Fe(2+)(out)</text>
        <dbReference type="Rhea" id="RHEA:28486"/>
        <dbReference type="ChEBI" id="CHEBI:29033"/>
    </reaction>
    <physiologicalReaction direction="left-to-right" evidence="8">
        <dbReference type="Rhea" id="RHEA:28487"/>
    </physiologicalReaction>
</comment>
<sequence length="553" mass="60596">MASCWDQGLFLVIYSSFPISTAHFFRLRYVDSAFLGEGQPVARERQMDLEEQRKQPQEEEELEVGLRGRPSRRPSGQKTPTFTTTAPSSGVYSSSQRQELEPENGIFFNKVEGTESINGFSDDSKDVNDDVAPISESTSLLAESSLPVSDNGTGYESTTVRKESRQELYLDEVYKKPVTHEFYCPHCHSCITKVVIREIDSAHRVGLLRCTSCFSFLTLAGEWLLSNFAPKGEGVGKQDPAETNVPQDLPDDSLIQTTSVVDSPATQIVSSPAEMVKQNQNLGFSLDEKHSQKEPEPDERPEIQADIKGNLTTQKTDEAAVETIPSTAIFIFDDGQTHARDETKLEILKSIVYGGLMESITSLGVVTSAASADAATLNILALALANLVSGLFIIGHNLRELKNEQPGGVPSDQTNEREERYEELLGKRQNFILHATIVLLSFIVFGLVPPVVYGFSFHKSDNKDYKLAAVAAASLLCITLLAIGKAYVQKPPKNYLITVLKYAVIGVTASGVSYVAGDLVKKIIEKSGFFQSDVAVTAPLAGMKSDTLEWASY</sequence>
<feature type="transmembrane region" description="Helical" evidence="10">
    <location>
        <begin position="375"/>
        <end position="394"/>
    </location>
</feature>
<protein>
    <recommendedName>
        <fullName evidence="12">Membrane protein of ER body-like protein</fullName>
    </recommendedName>
</protein>
<keyword evidence="5 10" id="KW-0812">Transmembrane</keyword>
<evidence type="ECO:0000256" key="3">
    <source>
        <dbReference type="ARBA" id="ARBA00022496"/>
    </source>
</evidence>
<evidence type="ECO:0000256" key="5">
    <source>
        <dbReference type="ARBA" id="ARBA00022692"/>
    </source>
</evidence>
<reference evidence="11" key="1">
    <citation type="submission" date="2016-02" db="EMBL/GenBank/DDBJ databases">
        <title>WGS assembly of Manihot esculenta.</title>
        <authorList>
            <person name="Bredeson J.V."/>
            <person name="Prochnik S.E."/>
            <person name="Lyons J.B."/>
            <person name="Schmutz J."/>
            <person name="Grimwood J."/>
            <person name="Vrebalov J."/>
            <person name="Bart R.S."/>
            <person name="Amuge T."/>
            <person name="Ferguson M.E."/>
            <person name="Green R."/>
            <person name="Putnam N."/>
            <person name="Stites J."/>
            <person name="Rounsley S."/>
            <person name="Rokhsar D.S."/>
        </authorList>
    </citation>
    <scope>NUCLEOTIDE SEQUENCE [LARGE SCALE GENOMIC DNA]</scope>
    <source>
        <tissue evidence="11">Leaf</tissue>
    </source>
</reference>
<dbReference type="GO" id="GO:0030026">
    <property type="term" value="P:intracellular manganese ion homeostasis"/>
    <property type="evidence" value="ECO:0000318"/>
    <property type="project" value="GO_Central"/>
</dbReference>
<evidence type="ECO:0000256" key="8">
    <source>
        <dbReference type="ARBA" id="ARBA00044464"/>
    </source>
</evidence>
<keyword evidence="3" id="KW-0408">Iron</keyword>
<keyword evidence="3" id="KW-0410">Iron transport</keyword>
<evidence type="ECO:0000256" key="4">
    <source>
        <dbReference type="ARBA" id="ARBA00022554"/>
    </source>
</evidence>
<dbReference type="STRING" id="3983.A0A2C9UTD0"/>
<comment type="subcellular location">
    <subcellularLocation>
        <location evidence="1">Vacuole membrane</location>
        <topology evidence="1">Multi-pass membrane protein</topology>
    </subcellularLocation>
</comment>
<feature type="transmembrane region" description="Helical" evidence="10">
    <location>
        <begin position="431"/>
        <end position="455"/>
    </location>
</feature>
<evidence type="ECO:0000256" key="7">
    <source>
        <dbReference type="ARBA" id="ARBA00023136"/>
    </source>
</evidence>
<feature type="transmembrane region" description="Helical" evidence="10">
    <location>
        <begin position="467"/>
        <end position="488"/>
    </location>
</feature>
<feature type="compositionally biased region" description="Basic and acidic residues" evidence="9">
    <location>
        <begin position="45"/>
        <end position="57"/>
    </location>
</feature>
<gene>
    <name evidence="11" type="ORF">MANES_12G047100</name>
</gene>
<dbReference type="Pfam" id="PF01988">
    <property type="entry name" value="VIT1"/>
    <property type="match status" value="1"/>
</dbReference>
<keyword evidence="3" id="KW-0813">Transport</keyword>
<dbReference type="EMBL" id="CM004398">
    <property type="protein sequence ID" value="OAY34782.1"/>
    <property type="molecule type" value="Genomic_DNA"/>
</dbReference>
<keyword evidence="6 10" id="KW-1133">Transmembrane helix</keyword>
<evidence type="ECO:0000256" key="2">
    <source>
        <dbReference type="ARBA" id="ARBA00007049"/>
    </source>
</evidence>
<feature type="compositionally biased region" description="Polar residues" evidence="9">
    <location>
        <begin position="77"/>
        <end position="97"/>
    </location>
</feature>
<evidence type="ECO:0000256" key="6">
    <source>
        <dbReference type="ARBA" id="ARBA00022989"/>
    </source>
</evidence>
<dbReference type="GO" id="GO:0005381">
    <property type="term" value="F:iron ion transmembrane transporter activity"/>
    <property type="evidence" value="ECO:0000318"/>
    <property type="project" value="GO_Central"/>
</dbReference>
<dbReference type="InterPro" id="IPR052843">
    <property type="entry name" value="ER_body_metal_sequester"/>
</dbReference>
<dbReference type="GO" id="GO:0005384">
    <property type="term" value="F:manganese ion transmembrane transporter activity"/>
    <property type="evidence" value="ECO:0000318"/>
    <property type="project" value="GO_Central"/>
</dbReference>
<comment type="similarity">
    <text evidence="2">Belongs to the CCC1 family.</text>
</comment>
<dbReference type="GO" id="GO:0005774">
    <property type="term" value="C:vacuolar membrane"/>
    <property type="evidence" value="ECO:0007669"/>
    <property type="project" value="UniProtKB-SubCell"/>
</dbReference>
<keyword evidence="4" id="KW-0926">Vacuole</keyword>
<dbReference type="PANTHER" id="PTHR38937:SF2">
    <property type="entry name" value="MEMBRANE PROTEIN OF ER BODY-LIKE PROTEIN ISOFORM X1"/>
    <property type="match status" value="1"/>
</dbReference>
<feature type="compositionally biased region" description="Low complexity" evidence="9">
    <location>
        <begin position="65"/>
        <end position="76"/>
    </location>
</feature>
<dbReference type="AlphaFoldDB" id="A0A2C9UTD0"/>
<dbReference type="GO" id="GO:0016020">
    <property type="term" value="C:membrane"/>
    <property type="evidence" value="ECO:0000318"/>
    <property type="project" value="GO_Central"/>
</dbReference>
<evidence type="ECO:0000256" key="9">
    <source>
        <dbReference type="SAM" id="MobiDB-lite"/>
    </source>
</evidence>
<dbReference type="InterPro" id="IPR008217">
    <property type="entry name" value="Ccc1_fam"/>
</dbReference>
<evidence type="ECO:0000313" key="11">
    <source>
        <dbReference type="EMBL" id="OAY34782.1"/>
    </source>
</evidence>
<organism evidence="11">
    <name type="scientific">Manihot esculenta</name>
    <name type="common">Cassava</name>
    <name type="synonym">Jatropha manihot</name>
    <dbReference type="NCBI Taxonomy" id="3983"/>
    <lineage>
        <taxon>Eukaryota</taxon>
        <taxon>Viridiplantae</taxon>
        <taxon>Streptophyta</taxon>
        <taxon>Embryophyta</taxon>
        <taxon>Tracheophyta</taxon>
        <taxon>Spermatophyta</taxon>
        <taxon>Magnoliopsida</taxon>
        <taxon>eudicotyledons</taxon>
        <taxon>Gunneridae</taxon>
        <taxon>Pentapetalae</taxon>
        <taxon>rosids</taxon>
        <taxon>fabids</taxon>
        <taxon>Malpighiales</taxon>
        <taxon>Euphorbiaceae</taxon>
        <taxon>Crotonoideae</taxon>
        <taxon>Manihoteae</taxon>
        <taxon>Manihot</taxon>
    </lineage>
</organism>
<accession>A0A2C9UTD0</accession>
<keyword evidence="3" id="KW-0406">Ion transport</keyword>
<feature type="transmembrane region" description="Helical" evidence="10">
    <location>
        <begin position="495"/>
        <end position="516"/>
    </location>
</feature>
<dbReference type="PANTHER" id="PTHR38937">
    <property type="entry name" value="MEMBRANE PROTEIN OF ER BODY-LIKE PROTEIN"/>
    <property type="match status" value="1"/>
</dbReference>
<dbReference type="GO" id="GO:0010168">
    <property type="term" value="C:ER body"/>
    <property type="evidence" value="ECO:0000318"/>
    <property type="project" value="GO_Central"/>
</dbReference>
<feature type="region of interest" description="Disordered" evidence="9">
    <location>
        <begin position="45"/>
        <end position="99"/>
    </location>
</feature>